<gene>
    <name evidence="3" type="primary">Aste57867_24978</name>
    <name evidence="2" type="ORF">As57867_024900</name>
    <name evidence="3" type="ORF">ASTE57867_24978</name>
</gene>
<sequence>MSAMTPAHATSLAALPLDVTELLFLHLDGTSLGRLAMTNRVLHAALGQSASAWKLAVRARFGVLVDVYPLQHAHAWRAIFANLMWDVVEVTRAASGDDVVAVYDRAPVYAMALAAKSIRGEIVLMEGLRRFPANAALIRLYASLLVPSSSSMTPLVLALS</sequence>
<protein>
    <submittedName>
        <fullName evidence="3">Aste57867_24978 protein</fullName>
    </submittedName>
</protein>
<feature type="domain" description="F-box" evidence="1">
    <location>
        <begin position="9"/>
        <end position="56"/>
    </location>
</feature>
<reference evidence="2" key="2">
    <citation type="submission" date="2019-06" db="EMBL/GenBank/DDBJ databases">
        <title>Genomics analysis of Aphanomyces spp. identifies a new class of oomycete effector associated with host adaptation.</title>
        <authorList>
            <person name="Gaulin E."/>
        </authorList>
    </citation>
    <scope>NUCLEOTIDE SEQUENCE</scope>
    <source>
        <strain evidence="2">CBS 578.67</strain>
    </source>
</reference>
<dbReference type="OrthoDB" id="152766at2759"/>
<dbReference type="SUPFAM" id="SSF81383">
    <property type="entry name" value="F-box domain"/>
    <property type="match status" value="1"/>
</dbReference>
<evidence type="ECO:0000313" key="3">
    <source>
        <dbReference type="EMBL" id="VFU01609.1"/>
    </source>
</evidence>
<dbReference type="Proteomes" id="UP000332933">
    <property type="component" value="Unassembled WGS sequence"/>
</dbReference>
<dbReference type="AlphaFoldDB" id="A0A485LSL9"/>
<proteinExistence type="predicted"/>
<evidence type="ECO:0000259" key="1">
    <source>
        <dbReference type="PROSITE" id="PS50181"/>
    </source>
</evidence>
<name>A0A485LSL9_9STRA</name>
<dbReference type="EMBL" id="VJMH01007478">
    <property type="protein sequence ID" value="KAF0682965.1"/>
    <property type="molecule type" value="Genomic_DNA"/>
</dbReference>
<keyword evidence="4" id="KW-1185">Reference proteome</keyword>
<dbReference type="EMBL" id="CAADRA010007504">
    <property type="protein sequence ID" value="VFU01609.1"/>
    <property type="molecule type" value="Genomic_DNA"/>
</dbReference>
<accession>A0A485LSL9</accession>
<evidence type="ECO:0000313" key="4">
    <source>
        <dbReference type="Proteomes" id="UP000332933"/>
    </source>
</evidence>
<organism evidence="3 4">
    <name type="scientific">Aphanomyces stellatus</name>
    <dbReference type="NCBI Taxonomy" id="120398"/>
    <lineage>
        <taxon>Eukaryota</taxon>
        <taxon>Sar</taxon>
        <taxon>Stramenopiles</taxon>
        <taxon>Oomycota</taxon>
        <taxon>Saprolegniomycetes</taxon>
        <taxon>Saprolegniales</taxon>
        <taxon>Verrucalvaceae</taxon>
        <taxon>Aphanomyces</taxon>
    </lineage>
</organism>
<evidence type="ECO:0000313" key="2">
    <source>
        <dbReference type="EMBL" id="KAF0682965.1"/>
    </source>
</evidence>
<reference evidence="3 4" key="1">
    <citation type="submission" date="2019-03" db="EMBL/GenBank/DDBJ databases">
        <authorList>
            <person name="Gaulin E."/>
            <person name="Dumas B."/>
        </authorList>
    </citation>
    <scope>NUCLEOTIDE SEQUENCE [LARGE SCALE GENOMIC DNA]</scope>
    <source>
        <strain evidence="3">CBS 568.67</strain>
    </source>
</reference>
<dbReference type="InterPro" id="IPR036047">
    <property type="entry name" value="F-box-like_dom_sf"/>
</dbReference>
<dbReference type="PROSITE" id="PS50181">
    <property type="entry name" value="FBOX"/>
    <property type="match status" value="1"/>
</dbReference>
<dbReference type="InterPro" id="IPR001810">
    <property type="entry name" value="F-box_dom"/>
</dbReference>